<protein>
    <submittedName>
        <fullName evidence="2">Uncharacterized protein</fullName>
    </submittedName>
</protein>
<accession>A0ABQ8TT44</accession>
<dbReference type="EMBL" id="JAJSOF020000003">
    <property type="protein sequence ID" value="KAJ4449874.1"/>
    <property type="molecule type" value="Genomic_DNA"/>
</dbReference>
<feature type="compositionally biased region" description="Basic and acidic residues" evidence="1">
    <location>
        <begin position="143"/>
        <end position="157"/>
    </location>
</feature>
<evidence type="ECO:0000313" key="3">
    <source>
        <dbReference type="Proteomes" id="UP001148838"/>
    </source>
</evidence>
<gene>
    <name evidence="2" type="ORF">ANN_01280</name>
</gene>
<organism evidence="2 3">
    <name type="scientific">Periplaneta americana</name>
    <name type="common">American cockroach</name>
    <name type="synonym">Blatta americana</name>
    <dbReference type="NCBI Taxonomy" id="6978"/>
    <lineage>
        <taxon>Eukaryota</taxon>
        <taxon>Metazoa</taxon>
        <taxon>Ecdysozoa</taxon>
        <taxon>Arthropoda</taxon>
        <taxon>Hexapoda</taxon>
        <taxon>Insecta</taxon>
        <taxon>Pterygota</taxon>
        <taxon>Neoptera</taxon>
        <taxon>Polyneoptera</taxon>
        <taxon>Dictyoptera</taxon>
        <taxon>Blattodea</taxon>
        <taxon>Blattoidea</taxon>
        <taxon>Blattidae</taxon>
        <taxon>Blattinae</taxon>
        <taxon>Periplaneta</taxon>
    </lineage>
</organism>
<reference evidence="2 3" key="1">
    <citation type="journal article" date="2022" name="Allergy">
        <title>Genome assembly and annotation of Periplaneta americana reveal a comprehensive cockroach allergen profile.</title>
        <authorList>
            <person name="Wang L."/>
            <person name="Xiong Q."/>
            <person name="Saelim N."/>
            <person name="Wang L."/>
            <person name="Nong W."/>
            <person name="Wan A.T."/>
            <person name="Shi M."/>
            <person name="Liu X."/>
            <person name="Cao Q."/>
            <person name="Hui J.H.L."/>
            <person name="Sookrung N."/>
            <person name="Leung T.F."/>
            <person name="Tungtrongchitr A."/>
            <person name="Tsui S.K.W."/>
        </authorList>
    </citation>
    <scope>NUCLEOTIDE SEQUENCE [LARGE SCALE GENOMIC DNA]</scope>
    <source>
        <strain evidence="2">PWHHKU_190912</strain>
    </source>
</reference>
<dbReference type="Proteomes" id="UP001148838">
    <property type="component" value="Unassembled WGS sequence"/>
</dbReference>
<evidence type="ECO:0000313" key="2">
    <source>
        <dbReference type="EMBL" id="KAJ4449874.1"/>
    </source>
</evidence>
<evidence type="ECO:0000256" key="1">
    <source>
        <dbReference type="SAM" id="MobiDB-lite"/>
    </source>
</evidence>
<name>A0ABQ8TT44_PERAM</name>
<comment type="caution">
    <text evidence="2">The sequence shown here is derived from an EMBL/GenBank/DDBJ whole genome shotgun (WGS) entry which is preliminary data.</text>
</comment>
<proteinExistence type="predicted"/>
<keyword evidence="3" id="KW-1185">Reference proteome</keyword>
<sequence>MDLREVGYDGRDWINLAQNRDRCEGGNEPPGSLKTISKFPGCSDVESGAARRRTFDPMDMLSFVVGGSAMHRGLSTRLMYSRTHRHDTTVHDIIRLLIPALYKNQSDSLMAADGYCHHLCKLMEPGDNAVTSVTSLKFGTPRNDAEKETDEKEEKKLAGSLVGEKLASEGCTGRNGEREKSSGQKKISDDIRH</sequence>
<feature type="compositionally biased region" description="Basic and acidic residues" evidence="1">
    <location>
        <begin position="175"/>
        <end position="193"/>
    </location>
</feature>
<feature type="region of interest" description="Disordered" evidence="1">
    <location>
        <begin position="139"/>
        <end position="193"/>
    </location>
</feature>